<evidence type="ECO:0000313" key="4">
    <source>
        <dbReference type="WBParaSite" id="Hba_14364"/>
    </source>
</evidence>
<proteinExistence type="predicted"/>
<dbReference type="InterPro" id="IPR009878">
    <property type="entry name" value="Phlebovirus_G2_fusion"/>
</dbReference>
<feature type="compositionally biased region" description="Polar residues" evidence="1">
    <location>
        <begin position="57"/>
        <end position="69"/>
    </location>
</feature>
<dbReference type="Pfam" id="PF07245">
    <property type="entry name" value="Phlebovirus_G2"/>
    <property type="match status" value="1"/>
</dbReference>
<reference evidence="4" key="1">
    <citation type="submission" date="2016-11" db="UniProtKB">
        <authorList>
            <consortium name="WormBaseParasite"/>
        </authorList>
    </citation>
    <scope>IDENTIFICATION</scope>
</reference>
<dbReference type="Proteomes" id="UP000095283">
    <property type="component" value="Unplaced"/>
</dbReference>
<sequence>MSTIRARYTRTINRIKSYLKELSTIAPTLEADLEFREDYIGCSHHGTTRRTNPQHRGPTNEQLHSNTNGPDEVVEQARKMLRSIQDRKQIASALSEAATSYSSPSRASIEPRTDRRQIHSDDGSFQLTPSHINYLTPTIALPKIALPTFSGEAFDYLVASLTGQAAQCVQASIRVPKYRRLQLKRTNVYFNETEKWIVPRFECIPSKDFTTRLIDLRTVSIQRCPGLGSCTKNTCSAFTEETKLIEFTAYNEFPGITR</sequence>
<keyword evidence="3" id="KW-1185">Reference proteome</keyword>
<dbReference type="WBParaSite" id="Hba_14364">
    <property type="protein sequence ID" value="Hba_14364"/>
    <property type="gene ID" value="Hba_14364"/>
</dbReference>
<protein>
    <submittedName>
        <fullName evidence="4">Phlebovirus_G2 domain-containing protein</fullName>
    </submittedName>
</protein>
<organism evidence="3 4">
    <name type="scientific">Heterorhabditis bacteriophora</name>
    <name type="common">Entomopathogenic nematode worm</name>
    <dbReference type="NCBI Taxonomy" id="37862"/>
    <lineage>
        <taxon>Eukaryota</taxon>
        <taxon>Metazoa</taxon>
        <taxon>Ecdysozoa</taxon>
        <taxon>Nematoda</taxon>
        <taxon>Chromadorea</taxon>
        <taxon>Rhabditida</taxon>
        <taxon>Rhabditina</taxon>
        <taxon>Rhabditomorpha</taxon>
        <taxon>Strongyloidea</taxon>
        <taxon>Heterorhabditidae</taxon>
        <taxon>Heterorhabditis</taxon>
    </lineage>
</organism>
<accession>A0A1I7XA22</accession>
<feature type="compositionally biased region" description="Polar residues" evidence="1">
    <location>
        <begin position="97"/>
        <end position="106"/>
    </location>
</feature>
<dbReference type="AlphaFoldDB" id="A0A1I7XA22"/>
<feature type="domain" description="Phlebovirus glycoprotein G2 fusion" evidence="2">
    <location>
        <begin position="199"/>
        <end position="258"/>
    </location>
</feature>
<evidence type="ECO:0000256" key="1">
    <source>
        <dbReference type="SAM" id="MobiDB-lite"/>
    </source>
</evidence>
<feature type="region of interest" description="Disordered" evidence="1">
    <location>
        <begin position="44"/>
        <end position="70"/>
    </location>
</feature>
<evidence type="ECO:0000259" key="2">
    <source>
        <dbReference type="Pfam" id="PF07245"/>
    </source>
</evidence>
<name>A0A1I7XA22_HETBA</name>
<evidence type="ECO:0000313" key="3">
    <source>
        <dbReference type="Proteomes" id="UP000095283"/>
    </source>
</evidence>
<feature type="region of interest" description="Disordered" evidence="1">
    <location>
        <begin position="95"/>
        <end position="123"/>
    </location>
</feature>
<feature type="compositionally biased region" description="Basic and acidic residues" evidence="1">
    <location>
        <begin position="109"/>
        <end position="122"/>
    </location>
</feature>